<evidence type="ECO:0000313" key="1">
    <source>
        <dbReference type="EMBL" id="KKL82299.1"/>
    </source>
</evidence>
<organism evidence="1">
    <name type="scientific">marine sediment metagenome</name>
    <dbReference type="NCBI Taxonomy" id="412755"/>
    <lineage>
        <taxon>unclassified sequences</taxon>
        <taxon>metagenomes</taxon>
        <taxon>ecological metagenomes</taxon>
    </lineage>
</organism>
<reference evidence="1" key="1">
    <citation type="journal article" date="2015" name="Nature">
        <title>Complex archaea that bridge the gap between prokaryotes and eukaryotes.</title>
        <authorList>
            <person name="Spang A."/>
            <person name="Saw J.H."/>
            <person name="Jorgensen S.L."/>
            <person name="Zaremba-Niedzwiedzka K."/>
            <person name="Martijn J."/>
            <person name="Lind A.E."/>
            <person name="van Eijk R."/>
            <person name="Schleper C."/>
            <person name="Guy L."/>
            <person name="Ettema T.J."/>
        </authorList>
    </citation>
    <scope>NUCLEOTIDE SEQUENCE</scope>
</reference>
<dbReference type="EMBL" id="LAZR01022312">
    <property type="protein sequence ID" value="KKL82299.1"/>
    <property type="molecule type" value="Genomic_DNA"/>
</dbReference>
<dbReference type="AlphaFoldDB" id="A0A0F9F7F3"/>
<sequence>MKLILRKFRCAHPNARKTQTWNTPYEWNPDKRATTEETIESIAFLNIRDLKATDQKTPETTFWIPYKIKKLL</sequence>
<accession>A0A0F9F7F3</accession>
<proteinExistence type="predicted"/>
<comment type="caution">
    <text evidence="1">The sequence shown here is derived from an EMBL/GenBank/DDBJ whole genome shotgun (WGS) entry which is preliminary data.</text>
</comment>
<protein>
    <submittedName>
        <fullName evidence="1">Uncharacterized protein</fullName>
    </submittedName>
</protein>
<gene>
    <name evidence="1" type="ORF">LCGC14_1986200</name>
</gene>
<name>A0A0F9F7F3_9ZZZZ</name>